<dbReference type="InterPro" id="IPR016156">
    <property type="entry name" value="FAD/NAD-linked_Rdtase_dimer_sf"/>
</dbReference>
<dbReference type="GO" id="GO:0005829">
    <property type="term" value="C:cytosol"/>
    <property type="evidence" value="ECO:0007669"/>
    <property type="project" value="TreeGrafter"/>
</dbReference>
<evidence type="ECO:0000256" key="6">
    <source>
        <dbReference type="ARBA" id="ARBA00023002"/>
    </source>
</evidence>
<feature type="active site" description="Proton acceptor" evidence="10">
    <location>
        <position position="442"/>
    </location>
</feature>
<dbReference type="InterPro" id="IPR046952">
    <property type="entry name" value="GSHR/TRXR-like"/>
</dbReference>
<evidence type="ECO:0000256" key="4">
    <source>
        <dbReference type="ARBA" id="ARBA00022827"/>
    </source>
</evidence>
<dbReference type="InterPro" id="IPR012999">
    <property type="entry name" value="Pyr_OxRdtase_I_AS"/>
</dbReference>
<keyword evidence="11" id="KW-0520">NAD</keyword>
<keyword evidence="18" id="KW-1185">Reference proteome</keyword>
<proteinExistence type="inferred from homology"/>
<dbReference type="PIRSF" id="PIRSF000350">
    <property type="entry name" value="Mercury_reductase_MerA"/>
    <property type="match status" value="1"/>
</dbReference>
<dbReference type="InterPro" id="IPR004099">
    <property type="entry name" value="Pyr_nucl-diS_OxRdtase_dimer"/>
</dbReference>
<dbReference type="EMBL" id="MCRJ01000045">
    <property type="protein sequence ID" value="ODN70583.1"/>
    <property type="molecule type" value="Genomic_DNA"/>
</dbReference>
<keyword evidence="6 13" id="KW-0560">Oxidoreductase</keyword>
<evidence type="ECO:0000256" key="9">
    <source>
        <dbReference type="ARBA" id="ARBA00049142"/>
    </source>
</evidence>
<dbReference type="SUPFAM" id="SSF55424">
    <property type="entry name" value="FAD/NAD-linked reductases, dimerisation (C-terminal) domain"/>
    <property type="match status" value="1"/>
</dbReference>
<evidence type="ECO:0000256" key="8">
    <source>
        <dbReference type="ARBA" id="ARBA00023284"/>
    </source>
</evidence>
<gene>
    <name evidence="17" type="primary">garB</name>
    <name evidence="17" type="ORF">A6302_02071</name>
</gene>
<dbReference type="GO" id="GO:0045454">
    <property type="term" value="P:cell redox homeostasis"/>
    <property type="evidence" value="ECO:0007669"/>
    <property type="project" value="InterPro"/>
</dbReference>
<dbReference type="AlphaFoldDB" id="A0A1E3H2N3"/>
<evidence type="ECO:0000259" key="16">
    <source>
        <dbReference type="Pfam" id="PF07992"/>
    </source>
</evidence>
<dbReference type="Pfam" id="PF02852">
    <property type="entry name" value="Pyr_redox_dim"/>
    <property type="match status" value="1"/>
</dbReference>
<evidence type="ECO:0000256" key="12">
    <source>
        <dbReference type="PIRSR" id="PIRSR000350-4"/>
    </source>
</evidence>
<evidence type="ECO:0000313" key="18">
    <source>
        <dbReference type="Proteomes" id="UP000094622"/>
    </source>
</evidence>
<evidence type="ECO:0000256" key="10">
    <source>
        <dbReference type="PIRSR" id="PIRSR000350-2"/>
    </source>
</evidence>
<comment type="cofactor">
    <cofactor evidence="11">
        <name>FAD</name>
        <dbReference type="ChEBI" id="CHEBI:57692"/>
    </cofactor>
    <text evidence="11">Binds 1 FAD per subunit.</text>
</comment>
<dbReference type="NCBIfam" id="TIGR01424">
    <property type="entry name" value="gluta_reduc_2"/>
    <property type="match status" value="1"/>
</dbReference>
<feature type="binding site" evidence="11">
    <location>
        <position position="309"/>
    </location>
    <ligand>
        <name>FAD</name>
        <dbReference type="ChEBI" id="CHEBI:57692"/>
    </ligand>
</feature>
<accession>A0A1E3H2N3</accession>
<sequence>MGQGTGMTDFDYDLFVIGGGSGGVRAARIASGYGARVALAEDYRVGGTCVIRGCVPKKLLVYASRFPDEFVDAGGFGWDVAPASFDWAKLIAAKDREIDRLEQAYATNLERAKVEIFRARAEIDGPNTIRLSDGRRVTAGKILIATGGRPFVPDFPGREHVVTSNEVFDLADLPNRVVVIGGGYIAVEFAGIFNGLGATTVQLYRGDQILRGFDREIAATLQADMIARGVDIRTCTDVASVEKTPDGLRLTTTAGDVIETDLVMAATGRVPNVAGLGLEALGVATMPNGAIVVDEHSRTCVPGVFAVGDVTDRVSLTPVAIREGHAFADTEFGGKDVVVDHALIPTAVFSTPELGTVGLTQEDACEQYPHVDVYRAKFRPMRNTLSGRDERVLMKILVDAETDKVLGVHLLGPDSGEFAQLVGIVIGMGGTKADFDRTMAVHPTATEELVTMRTPSEQLRRD</sequence>
<feature type="binding site" evidence="11">
    <location>
        <position position="268"/>
    </location>
    <ligand>
        <name>NAD(+)</name>
        <dbReference type="ChEBI" id="CHEBI:57540"/>
    </ligand>
</feature>
<evidence type="ECO:0000259" key="15">
    <source>
        <dbReference type="Pfam" id="PF02852"/>
    </source>
</evidence>
<dbReference type="FunFam" id="3.50.50.60:FF:000051">
    <property type="entry name" value="Glutathione reductase"/>
    <property type="match status" value="1"/>
</dbReference>
<comment type="subunit">
    <text evidence="2">Homodimer.</text>
</comment>
<dbReference type="GO" id="GO:0050660">
    <property type="term" value="F:flavin adenine dinucleotide binding"/>
    <property type="evidence" value="ECO:0007669"/>
    <property type="project" value="InterPro"/>
</dbReference>
<evidence type="ECO:0000256" key="1">
    <source>
        <dbReference type="ARBA" id="ARBA00007532"/>
    </source>
</evidence>
<dbReference type="PRINTS" id="PR00368">
    <property type="entry name" value="FADPNR"/>
</dbReference>
<feature type="binding site" evidence="11">
    <location>
        <begin position="181"/>
        <end position="188"/>
    </location>
    <ligand>
        <name>NAD(+)</name>
        <dbReference type="ChEBI" id="CHEBI:57540"/>
    </ligand>
</feature>
<feature type="binding site" evidence="11">
    <location>
        <position position="58"/>
    </location>
    <ligand>
        <name>FAD</name>
        <dbReference type="ChEBI" id="CHEBI:57692"/>
    </ligand>
</feature>
<dbReference type="GO" id="GO:0034599">
    <property type="term" value="P:cellular response to oxidative stress"/>
    <property type="evidence" value="ECO:0007669"/>
    <property type="project" value="TreeGrafter"/>
</dbReference>
<name>A0A1E3H2N3_9HYPH</name>
<dbReference type="NCBIfam" id="NF004776">
    <property type="entry name" value="PRK06116.1"/>
    <property type="match status" value="1"/>
</dbReference>
<dbReference type="GO" id="GO:0050661">
    <property type="term" value="F:NADP binding"/>
    <property type="evidence" value="ECO:0007669"/>
    <property type="project" value="InterPro"/>
</dbReference>
<dbReference type="Proteomes" id="UP000094622">
    <property type="component" value="Unassembled WGS sequence"/>
</dbReference>
<dbReference type="Gene3D" id="3.30.390.30">
    <property type="match status" value="1"/>
</dbReference>
<keyword evidence="5 14" id="KW-0521">NADP</keyword>
<keyword evidence="4 11" id="KW-0274">FAD</keyword>
<reference evidence="17 18" key="1">
    <citation type="submission" date="2016-07" db="EMBL/GenBank/DDBJ databases">
        <title>Draft Genome Sequence of Methylobrevis pamukkalensis PK2.</title>
        <authorList>
            <person name="Vasilenko O.V."/>
            <person name="Doronina N.V."/>
            <person name="Shmareva M.N."/>
            <person name="Tarlachkov S.V."/>
            <person name="Mustakhimov I."/>
            <person name="Trotsenko Y.A."/>
        </authorList>
    </citation>
    <scope>NUCLEOTIDE SEQUENCE [LARGE SCALE GENOMIC DNA]</scope>
    <source>
        <strain evidence="17 18">PK2</strain>
    </source>
</reference>
<dbReference type="InterPro" id="IPR006324">
    <property type="entry name" value="GSHR"/>
</dbReference>
<dbReference type="InterPro" id="IPR001100">
    <property type="entry name" value="Pyr_nuc-diS_OxRdtase"/>
</dbReference>
<evidence type="ECO:0000256" key="2">
    <source>
        <dbReference type="ARBA" id="ARBA00011738"/>
    </source>
</evidence>
<organism evidence="17 18">
    <name type="scientific">Methylobrevis pamukkalensis</name>
    <dbReference type="NCBI Taxonomy" id="1439726"/>
    <lineage>
        <taxon>Bacteria</taxon>
        <taxon>Pseudomonadati</taxon>
        <taxon>Pseudomonadota</taxon>
        <taxon>Alphaproteobacteria</taxon>
        <taxon>Hyphomicrobiales</taxon>
        <taxon>Pleomorphomonadaceae</taxon>
        <taxon>Methylobrevis</taxon>
    </lineage>
</organism>
<evidence type="ECO:0000256" key="7">
    <source>
        <dbReference type="ARBA" id="ARBA00023157"/>
    </source>
</evidence>
<dbReference type="Gene3D" id="3.50.50.60">
    <property type="entry name" value="FAD/NAD(P)-binding domain"/>
    <property type="match status" value="2"/>
</dbReference>
<evidence type="ECO:0000256" key="13">
    <source>
        <dbReference type="RuleBase" id="RU003691"/>
    </source>
</evidence>
<keyword evidence="7" id="KW-1015">Disulfide bond</keyword>
<feature type="disulfide bond" description="Redox-active" evidence="12">
    <location>
        <begin position="49"/>
        <end position="54"/>
    </location>
</feature>
<comment type="caution">
    <text evidence="17">The sequence shown here is derived from an EMBL/GenBank/DDBJ whole genome shotgun (WGS) entry which is preliminary data.</text>
</comment>
<dbReference type="PROSITE" id="PS00076">
    <property type="entry name" value="PYRIDINE_REDOX_1"/>
    <property type="match status" value="1"/>
</dbReference>
<dbReference type="PANTHER" id="PTHR42737">
    <property type="entry name" value="GLUTATHIONE REDUCTASE"/>
    <property type="match status" value="1"/>
</dbReference>
<keyword evidence="3 13" id="KW-0285">Flavoprotein</keyword>
<dbReference type="GO" id="GO:0004362">
    <property type="term" value="F:glutathione-disulfide reductase (NADPH) activity"/>
    <property type="evidence" value="ECO:0007669"/>
    <property type="project" value="UniProtKB-EC"/>
</dbReference>
<dbReference type="InterPro" id="IPR023753">
    <property type="entry name" value="FAD/NAD-binding_dom"/>
</dbReference>
<dbReference type="PATRIC" id="fig|1439726.3.peg.2189"/>
<comment type="catalytic activity">
    <reaction evidence="9 14">
        <text>2 glutathione + NADP(+) = glutathione disulfide + NADPH + H(+)</text>
        <dbReference type="Rhea" id="RHEA:11740"/>
        <dbReference type="ChEBI" id="CHEBI:15378"/>
        <dbReference type="ChEBI" id="CHEBI:57783"/>
        <dbReference type="ChEBI" id="CHEBI:57925"/>
        <dbReference type="ChEBI" id="CHEBI:58297"/>
        <dbReference type="ChEBI" id="CHEBI:58349"/>
        <dbReference type="EC" id="1.8.1.7"/>
    </reaction>
</comment>
<evidence type="ECO:0000256" key="11">
    <source>
        <dbReference type="PIRSR" id="PIRSR000350-3"/>
    </source>
</evidence>
<evidence type="ECO:0000256" key="3">
    <source>
        <dbReference type="ARBA" id="ARBA00022630"/>
    </source>
</evidence>
<dbReference type="Pfam" id="PF07992">
    <property type="entry name" value="Pyr_redox_2"/>
    <property type="match status" value="1"/>
</dbReference>
<dbReference type="GO" id="GO:0006749">
    <property type="term" value="P:glutathione metabolic process"/>
    <property type="evidence" value="ECO:0007669"/>
    <property type="project" value="InterPro"/>
</dbReference>
<keyword evidence="8 13" id="KW-0676">Redox-active center</keyword>
<dbReference type="InterPro" id="IPR036188">
    <property type="entry name" value="FAD/NAD-bd_sf"/>
</dbReference>
<keyword evidence="11" id="KW-0547">Nucleotide-binding</keyword>
<dbReference type="PRINTS" id="PR00411">
    <property type="entry name" value="PNDRDTASEI"/>
</dbReference>
<protein>
    <recommendedName>
        <fullName evidence="14">Glutathione reductase</fullName>
        <shortName evidence="14">GRase</shortName>
        <ecNumber evidence="14">1.8.1.7</ecNumber>
    </recommendedName>
</protein>
<dbReference type="EC" id="1.8.1.7" evidence="14"/>
<evidence type="ECO:0000313" key="17">
    <source>
        <dbReference type="EMBL" id="ODN70583.1"/>
    </source>
</evidence>
<evidence type="ECO:0000256" key="14">
    <source>
        <dbReference type="RuleBase" id="RU365040"/>
    </source>
</evidence>
<feature type="domain" description="Pyridine nucleotide-disulphide oxidoreductase dimerisation" evidence="15">
    <location>
        <begin position="344"/>
        <end position="452"/>
    </location>
</feature>
<comment type="function">
    <text evidence="14">Catalyzes the reduction of glutathione disulfide (GSSG) to reduced glutathione (GSH).</text>
</comment>
<comment type="similarity">
    <text evidence="1 13">Belongs to the class-I pyridine nucleotide-disulfide oxidoreductase family.</text>
</comment>
<dbReference type="PANTHER" id="PTHR42737:SF2">
    <property type="entry name" value="GLUTATHIONE REDUCTASE"/>
    <property type="match status" value="1"/>
</dbReference>
<dbReference type="SUPFAM" id="SSF51905">
    <property type="entry name" value="FAD/NAD(P)-binding domain"/>
    <property type="match status" value="1"/>
</dbReference>
<evidence type="ECO:0000256" key="5">
    <source>
        <dbReference type="ARBA" id="ARBA00022857"/>
    </source>
</evidence>
<feature type="domain" description="FAD/NAD(P)-binding" evidence="16">
    <location>
        <begin position="12"/>
        <end position="324"/>
    </location>
</feature>